<sequence>MPTVAVNTVLQETRILAGDDLYARILLDSSDPDMQVNEFFAEVEGTGRTGWVNIHTDKIYEREKTYLKAYIPLMAAGSIVPVGRRQFPIRIPIPEDAPSSYESEFGSIRYTIKVVLKTNSDQSTCTEIFPFAVTARSFFDNIPVNIMRNIEYKDEIDFTCCTLPFGTVSLKIHVPRTAFRLGEYKYDSHA</sequence>
<dbReference type="Gene3D" id="2.60.40.640">
    <property type="match status" value="1"/>
</dbReference>
<dbReference type="Proteomes" id="UP000271098">
    <property type="component" value="Unassembled WGS sequence"/>
</dbReference>
<evidence type="ECO:0000313" key="5">
    <source>
        <dbReference type="WBParaSite" id="GPUH_0000073201-mRNA-1"/>
    </source>
</evidence>
<dbReference type="PANTHER" id="PTHR11188">
    <property type="entry name" value="ARRESTIN DOMAIN CONTAINING PROTEIN"/>
    <property type="match status" value="1"/>
</dbReference>
<dbReference type="EMBL" id="UYRT01000721">
    <property type="protein sequence ID" value="VDK28618.1"/>
    <property type="molecule type" value="Genomic_DNA"/>
</dbReference>
<dbReference type="InterPro" id="IPR050357">
    <property type="entry name" value="Arrestin_domain-protein"/>
</dbReference>
<dbReference type="AlphaFoldDB" id="A0A183CW91"/>
<dbReference type="Pfam" id="PF00339">
    <property type="entry name" value="Arrestin_N"/>
    <property type="match status" value="1"/>
</dbReference>
<comment type="similarity">
    <text evidence="1">Belongs to the arrestin family.</text>
</comment>
<dbReference type="PANTHER" id="PTHR11188:SF51">
    <property type="entry name" value="ARRESTIN DOMAIN-CONTAINING PROTEIN 15"/>
    <property type="match status" value="1"/>
</dbReference>
<evidence type="ECO:0000259" key="2">
    <source>
        <dbReference type="Pfam" id="PF00339"/>
    </source>
</evidence>
<dbReference type="GO" id="GO:0005737">
    <property type="term" value="C:cytoplasm"/>
    <property type="evidence" value="ECO:0007669"/>
    <property type="project" value="TreeGrafter"/>
</dbReference>
<feature type="domain" description="Arrestin-like N-terminal" evidence="2">
    <location>
        <begin position="34"/>
        <end position="123"/>
    </location>
</feature>
<evidence type="ECO:0000313" key="3">
    <source>
        <dbReference type="EMBL" id="VDK28618.1"/>
    </source>
</evidence>
<reference evidence="5" key="1">
    <citation type="submission" date="2016-06" db="UniProtKB">
        <authorList>
            <consortium name="WormBaseParasite"/>
        </authorList>
    </citation>
    <scope>IDENTIFICATION</scope>
</reference>
<organism evidence="5">
    <name type="scientific">Gongylonema pulchrum</name>
    <dbReference type="NCBI Taxonomy" id="637853"/>
    <lineage>
        <taxon>Eukaryota</taxon>
        <taxon>Metazoa</taxon>
        <taxon>Ecdysozoa</taxon>
        <taxon>Nematoda</taxon>
        <taxon>Chromadorea</taxon>
        <taxon>Rhabditida</taxon>
        <taxon>Spirurina</taxon>
        <taxon>Spiruromorpha</taxon>
        <taxon>Spiruroidea</taxon>
        <taxon>Gongylonematidae</taxon>
        <taxon>Gongylonema</taxon>
    </lineage>
</organism>
<dbReference type="InterPro" id="IPR014752">
    <property type="entry name" value="Arrestin-like_C"/>
</dbReference>
<dbReference type="InterPro" id="IPR011021">
    <property type="entry name" value="Arrestin-like_N"/>
</dbReference>
<proteinExistence type="inferred from homology"/>
<dbReference type="SUPFAM" id="SSF81296">
    <property type="entry name" value="E set domains"/>
    <property type="match status" value="1"/>
</dbReference>
<dbReference type="GO" id="GO:0015031">
    <property type="term" value="P:protein transport"/>
    <property type="evidence" value="ECO:0007669"/>
    <property type="project" value="TreeGrafter"/>
</dbReference>
<name>A0A183CW91_9BILA</name>
<evidence type="ECO:0000313" key="4">
    <source>
        <dbReference type="Proteomes" id="UP000271098"/>
    </source>
</evidence>
<evidence type="ECO:0000256" key="1">
    <source>
        <dbReference type="ARBA" id="ARBA00005298"/>
    </source>
</evidence>
<dbReference type="InterPro" id="IPR014756">
    <property type="entry name" value="Ig_E-set"/>
</dbReference>
<dbReference type="WBParaSite" id="GPUH_0000073201-mRNA-1">
    <property type="protein sequence ID" value="GPUH_0000073201-mRNA-1"/>
    <property type="gene ID" value="GPUH_0000073201"/>
</dbReference>
<protein>
    <submittedName>
        <fullName evidence="5">Arrestin_N domain-containing protein</fullName>
    </submittedName>
</protein>
<reference evidence="3 4" key="2">
    <citation type="submission" date="2018-11" db="EMBL/GenBank/DDBJ databases">
        <authorList>
            <consortium name="Pathogen Informatics"/>
        </authorList>
    </citation>
    <scope>NUCLEOTIDE SEQUENCE [LARGE SCALE GENOMIC DNA]</scope>
</reference>
<accession>A0A183CW91</accession>
<keyword evidence="4" id="KW-1185">Reference proteome</keyword>
<dbReference type="OrthoDB" id="2333384at2759"/>
<gene>
    <name evidence="3" type="ORF">GPUH_LOCUS732</name>
</gene>